<proteinExistence type="predicted"/>
<feature type="compositionally biased region" description="Basic and acidic residues" evidence="1">
    <location>
        <begin position="13"/>
        <end position="28"/>
    </location>
</feature>
<organism evidence="2 3">
    <name type="scientific">Thermocatellispora tengchongensis</name>
    <dbReference type="NCBI Taxonomy" id="1073253"/>
    <lineage>
        <taxon>Bacteria</taxon>
        <taxon>Bacillati</taxon>
        <taxon>Actinomycetota</taxon>
        <taxon>Actinomycetes</taxon>
        <taxon>Streptosporangiales</taxon>
        <taxon>Streptosporangiaceae</taxon>
        <taxon>Thermocatellispora</taxon>
    </lineage>
</organism>
<feature type="region of interest" description="Disordered" evidence="1">
    <location>
        <begin position="36"/>
        <end position="55"/>
    </location>
</feature>
<evidence type="ECO:0000313" key="3">
    <source>
        <dbReference type="Proteomes" id="UP000578449"/>
    </source>
</evidence>
<sequence length="113" mass="13197">MAKSQVHEINSTSEHEDRPGETLVTRNHDVIKQWAESRDAQPATVPGTEHEGRPGVLRFDFPGYGGQDLKHISWEEWFTTFDQRNLRFIYQEHLKSGKDSNFFRLENPDREDA</sequence>
<evidence type="ECO:0000313" key="2">
    <source>
        <dbReference type="EMBL" id="MBB5140143.1"/>
    </source>
</evidence>
<dbReference type="RefSeq" id="WP_185056933.1">
    <property type="nucleotide sequence ID" value="NZ_BAABIX010000043.1"/>
</dbReference>
<dbReference type="AlphaFoldDB" id="A0A840PPZ2"/>
<keyword evidence="3" id="KW-1185">Reference proteome</keyword>
<evidence type="ECO:0000256" key="1">
    <source>
        <dbReference type="SAM" id="MobiDB-lite"/>
    </source>
</evidence>
<evidence type="ECO:0008006" key="4">
    <source>
        <dbReference type="Google" id="ProtNLM"/>
    </source>
</evidence>
<accession>A0A840PPZ2</accession>
<protein>
    <recommendedName>
        <fullName evidence="4">1,4-alpha-glucan branching enzyme</fullName>
    </recommendedName>
</protein>
<dbReference type="Proteomes" id="UP000578449">
    <property type="component" value="Unassembled WGS sequence"/>
</dbReference>
<reference evidence="2 3" key="1">
    <citation type="submission" date="2020-08" db="EMBL/GenBank/DDBJ databases">
        <title>Genomic Encyclopedia of Type Strains, Phase IV (KMG-IV): sequencing the most valuable type-strain genomes for metagenomic binning, comparative biology and taxonomic classification.</title>
        <authorList>
            <person name="Goeker M."/>
        </authorList>
    </citation>
    <scope>NUCLEOTIDE SEQUENCE [LARGE SCALE GENOMIC DNA]</scope>
    <source>
        <strain evidence="2 3">DSM 45615</strain>
    </source>
</reference>
<feature type="region of interest" description="Disordered" evidence="1">
    <location>
        <begin position="1"/>
        <end position="28"/>
    </location>
</feature>
<gene>
    <name evidence="2" type="ORF">HNP84_009908</name>
</gene>
<comment type="caution">
    <text evidence="2">The sequence shown here is derived from an EMBL/GenBank/DDBJ whole genome shotgun (WGS) entry which is preliminary data.</text>
</comment>
<name>A0A840PPZ2_9ACTN</name>
<dbReference type="EMBL" id="JACHGN010000036">
    <property type="protein sequence ID" value="MBB5140143.1"/>
    <property type="molecule type" value="Genomic_DNA"/>
</dbReference>